<dbReference type="Proteomes" id="UP001550044">
    <property type="component" value="Unassembled WGS sequence"/>
</dbReference>
<accession>A0ABV2UHS1</accession>
<sequence>MTEALTLFKGYRSFGLKGEVRDEVNILVDLHVDRQGNCAGSYRNLGATTEFVVIGDRAWSAFDEEGLNGFIETARYVRPDAVAATKDAVATARGKYVESSAAELTGASVALYLCRMDRAYADVPASVTSAEHSSPRTENGERRVSLMHAREGGEVVVQVPKAGTPTPRRIEFEIRDVPVLVDIDDYDVPVKVQRPDTSDVVQAEEVRGLDPFAD</sequence>
<dbReference type="EMBL" id="JBEXIP010000037">
    <property type="protein sequence ID" value="MET8437394.1"/>
    <property type="molecule type" value="Genomic_DNA"/>
</dbReference>
<evidence type="ECO:0000313" key="1">
    <source>
        <dbReference type="EMBL" id="MET8437394.1"/>
    </source>
</evidence>
<proteinExistence type="predicted"/>
<comment type="caution">
    <text evidence="1">The sequence shown here is derived from an EMBL/GenBank/DDBJ whole genome shotgun (WGS) entry which is preliminary data.</text>
</comment>
<reference evidence="1 2" key="1">
    <citation type="submission" date="2024-06" db="EMBL/GenBank/DDBJ databases">
        <title>The Natural Products Discovery Center: Release of the First 8490 Sequenced Strains for Exploring Actinobacteria Biosynthetic Diversity.</title>
        <authorList>
            <person name="Kalkreuter E."/>
            <person name="Kautsar S.A."/>
            <person name="Yang D."/>
            <person name="Bader C.D."/>
            <person name="Teijaro C.N."/>
            <person name="Fluegel L."/>
            <person name="Davis C.M."/>
            <person name="Simpson J.R."/>
            <person name="Lauterbach L."/>
            <person name="Steele A.D."/>
            <person name="Gui C."/>
            <person name="Meng S."/>
            <person name="Li G."/>
            <person name="Viehrig K."/>
            <person name="Ye F."/>
            <person name="Su P."/>
            <person name="Kiefer A.F."/>
            <person name="Nichols A."/>
            <person name="Cepeda A.J."/>
            <person name="Yan W."/>
            <person name="Fan B."/>
            <person name="Jiang Y."/>
            <person name="Adhikari A."/>
            <person name="Zheng C.-J."/>
            <person name="Schuster L."/>
            <person name="Cowan T.M."/>
            <person name="Smanski M.J."/>
            <person name="Chevrette M.G."/>
            <person name="De Carvalho L.P.S."/>
            <person name="Shen B."/>
        </authorList>
    </citation>
    <scope>NUCLEOTIDE SEQUENCE [LARGE SCALE GENOMIC DNA]</scope>
    <source>
        <strain evidence="1 2">NPDC005137</strain>
    </source>
</reference>
<dbReference type="RefSeq" id="WP_356712056.1">
    <property type="nucleotide sequence ID" value="NZ_JBEXIP010000037.1"/>
</dbReference>
<keyword evidence="2" id="KW-1185">Reference proteome</keyword>
<name>A0ABV2UHS1_9ACTN</name>
<organism evidence="1 2">
    <name type="scientific">Streptomyces sp. 900116325</name>
    <dbReference type="NCBI Taxonomy" id="3154295"/>
    <lineage>
        <taxon>Bacteria</taxon>
        <taxon>Bacillati</taxon>
        <taxon>Actinomycetota</taxon>
        <taxon>Actinomycetes</taxon>
        <taxon>Kitasatosporales</taxon>
        <taxon>Streptomycetaceae</taxon>
        <taxon>Streptomyces</taxon>
    </lineage>
</organism>
<protein>
    <submittedName>
        <fullName evidence="1">Uncharacterized protein</fullName>
    </submittedName>
</protein>
<evidence type="ECO:0000313" key="2">
    <source>
        <dbReference type="Proteomes" id="UP001550044"/>
    </source>
</evidence>
<gene>
    <name evidence="1" type="ORF">ABZV61_32500</name>
</gene>